<dbReference type="SUPFAM" id="SSF53300">
    <property type="entry name" value="vWA-like"/>
    <property type="match status" value="1"/>
</dbReference>
<feature type="domain" description="Putative Flp pilus-assembly TadG-like N-terminal" evidence="3">
    <location>
        <begin position="17"/>
        <end position="62"/>
    </location>
</feature>
<keyword evidence="5" id="KW-1185">Reference proteome</keyword>
<evidence type="ECO:0000256" key="2">
    <source>
        <dbReference type="SAM" id="Phobius"/>
    </source>
</evidence>
<accession>A0A8J8B989</accession>
<organism evidence="4 5">
    <name type="scientific">Thetidibacter halocola</name>
    <dbReference type="NCBI Taxonomy" id="2827239"/>
    <lineage>
        <taxon>Bacteria</taxon>
        <taxon>Pseudomonadati</taxon>
        <taxon>Pseudomonadota</taxon>
        <taxon>Alphaproteobacteria</taxon>
        <taxon>Rhodobacterales</taxon>
        <taxon>Roseobacteraceae</taxon>
        <taxon>Thetidibacter</taxon>
    </lineage>
</organism>
<keyword evidence="2" id="KW-0812">Transmembrane</keyword>
<name>A0A8J8B989_9RHOB</name>
<comment type="caution">
    <text evidence="4">The sequence shown here is derived from an EMBL/GenBank/DDBJ whole genome shotgun (WGS) entry which is preliminary data.</text>
</comment>
<evidence type="ECO:0000313" key="4">
    <source>
        <dbReference type="EMBL" id="MBS0125310.1"/>
    </source>
</evidence>
<dbReference type="EMBL" id="JAGTUU010000005">
    <property type="protein sequence ID" value="MBS0125310.1"/>
    <property type="molecule type" value="Genomic_DNA"/>
</dbReference>
<dbReference type="InterPro" id="IPR036465">
    <property type="entry name" value="vWFA_dom_sf"/>
</dbReference>
<feature type="region of interest" description="Disordered" evidence="1">
    <location>
        <begin position="208"/>
        <end position="238"/>
    </location>
</feature>
<dbReference type="Pfam" id="PF13400">
    <property type="entry name" value="Tad"/>
    <property type="match status" value="1"/>
</dbReference>
<evidence type="ECO:0000256" key="1">
    <source>
        <dbReference type="SAM" id="MobiDB-lite"/>
    </source>
</evidence>
<reference evidence="4" key="1">
    <citation type="submission" date="2021-04" db="EMBL/GenBank/DDBJ databases">
        <authorList>
            <person name="Yoon J."/>
        </authorList>
    </citation>
    <scope>NUCLEOTIDE SEQUENCE</scope>
    <source>
        <strain evidence="4">KMU-90</strain>
    </source>
</reference>
<dbReference type="InterPro" id="IPR028087">
    <property type="entry name" value="Tad_N"/>
</dbReference>
<keyword evidence="2" id="KW-0472">Membrane</keyword>
<evidence type="ECO:0000259" key="3">
    <source>
        <dbReference type="Pfam" id="PF13400"/>
    </source>
</evidence>
<gene>
    <name evidence="4" type="ORF">KB874_14555</name>
</gene>
<protein>
    <recommendedName>
        <fullName evidence="3">Putative Flp pilus-assembly TadG-like N-terminal domain-containing protein</fullName>
    </recommendedName>
</protein>
<sequence length="641" mass="69952">MRTQRGGASTFLGSEEGNMTVFSVFMTVLILMITGAAVDIMRFEAVRAEMQSTMDRAVLAAADLDQQQDPVDVVNDYMNKAGLAGVMSGVHVEESATARTVTAWGDGVLDTIFLGMSGFDTLTAPALSSAEERISNVEISMVLDISGSMRFNDRINKMKPAAQAFVDKVMDEDSNGVTTLNLVPFAGHVNPGNTLFNYFRGERPKIKKENNGWGNGDQDAPGNSLCNNNAENAYEGSQDPSCLAEGGVFDPGKGHFMPWPQAISNVVYYFDTDGDGVYDRAHKVEGFPESASRDADDFFKGTVAFLIANNSELTGPETFLGASIKGGNTKTQYFQVKGNENGDNNDLGPTKNQGKIPGKTYSYGSIDFVTWEANYVSPNAELAQQIAAEQDAGMPPGQSAKQNINMPGSCVEIYSAEFSNTNMPTSSDYVPHFMYWPIAADVMDWGWCPDEDTAIQYYSDDKEALKQFIGGMRMHDGTGLHYAMKYALSLLDPSTSDAVSYLIESGLVAPRFQGRPIAWNDPETEKFIVLMTDGQTTEQVRPQDPRAAINGTVELQNQGSSSWQTFSTQSNNVGQLMQQCDLAKSLGVTVFTIAYETNQAAADDMRECASSESHFFHVTGDEIYDAFDIVARQINNLRLIQ</sequence>
<dbReference type="Gene3D" id="3.40.50.410">
    <property type="entry name" value="von Willebrand factor, type A domain"/>
    <property type="match status" value="2"/>
</dbReference>
<dbReference type="Proteomes" id="UP000681356">
    <property type="component" value="Unassembled WGS sequence"/>
</dbReference>
<feature type="transmembrane region" description="Helical" evidence="2">
    <location>
        <begin position="20"/>
        <end position="41"/>
    </location>
</feature>
<dbReference type="RefSeq" id="WP_212537260.1">
    <property type="nucleotide sequence ID" value="NZ_JAGTUU010000005.1"/>
</dbReference>
<dbReference type="AlphaFoldDB" id="A0A8J8B989"/>
<proteinExistence type="predicted"/>
<evidence type="ECO:0000313" key="5">
    <source>
        <dbReference type="Proteomes" id="UP000681356"/>
    </source>
</evidence>
<keyword evidence="2" id="KW-1133">Transmembrane helix</keyword>